<sequence length="109" mass="10927">MSDTSTTTGTLRADTAAMAAAADRIAGLSEHAEHAAAAVGDAAGFDLRPVFGCVGGEFVASCDAAQSRHREALISLAGLIRDVADTAHATAGAYADAERRAADALAALR</sequence>
<dbReference type="Pfam" id="PF10824">
    <property type="entry name" value="T7SS_ESX_EspC"/>
    <property type="match status" value="1"/>
</dbReference>
<comment type="caution">
    <text evidence="1">The sequence shown here is derived from an EMBL/GenBank/DDBJ whole genome shotgun (WGS) entry which is preliminary data.</text>
</comment>
<evidence type="ECO:0000313" key="2">
    <source>
        <dbReference type="Proteomes" id="UP001152755"/>
    </source>
</evidence>
<reference evidence="1" key="1">
    <citation type="submission" date="2022-08" db="EMBL/GenBank/DDBJ databases">
        <title>Genome analysis of Corynebacteriales strain.</title>
        <authorList>
            <person name="Lee S.D."/>
        </authorList>
    </citation>
    <scope>NUCLEOTIDE SEQUENCE</scope>
    <source>
        <strain evidence="1">D3-21</strain>
    </source>
</reference>
<dbReference type="GO" id="GO:0009306">
    <property type="term" value="P:protein secretion"/>
    <property type="evidence" value="ECO:0007669"/>
    <property type="project" value="InterPro"/>
</dbReference>
<gene>
    <name evidence="1" type="ORF">NVS88_18170</name>
</gene>
<dbReference type="AlphaFoldDB" id="A0A9X4M466"/>
<evidence type="ECO:0000313" key="1">
    <source>
        <dbReference type="EMBL" id="MDG3016484.1"/>
    </source>
</evidence>
<name>A0A9X4M466_9ACTN</name>
<keyword evidence="2" id="KW-1185">Reference proteome</keyword>
<dbReference type="InterPro" id="IPR022536">
    <property type="entry name" value="EspC"/>
</dbReference>
<protein>
    <submittedName>
        <fullName evidence="1">Type VII secretion target</fullName>
    </submittedName>
</protein>
<dbReference type="SUPFAM" id="SSF140453">
    <property type="entry name" value="EsxAB dimer-like"/>
    <property type="match status" value="1"/>
</dbReference>
<accession>A0A9X4M466</accession>
<dbReference type="InterPro" id="IPR036689">
    <property type="entry name" value="ESAT-6-like_sf"/>
</dbReference>
<organism evidence="1 2">
    <name type="scientific">Speluncibacter jeojiensis</name>
    <dbReference type="NCBI Taxonomy" id="2710754"/>
    <lineage>
        <taxon>Bacteria</taxon>
        <taxon>Bacillati</taxon>
        <taxon>Actinomycetota</taxon>
        <taxon>Actinomycetes</taxon>
        <taxon>Mycobacteriales</taxon>
        <taxon>Speluncibacteraceae</taxon>
        <taxon>Speluncibacter</taxon>
    </lineage>
</organism>
<dbReference type="Proteomes" id="UP001152755">
    <property type="component" value="Unassembled WGS sequence"/>
</dbReference>
<dbReference type="EMBL" id="JANRHA010000014">
    <property type="protein sequence ID" value="MDG3016484.1"/>
    <property type="molecule type" value="Genomic_DNA"/>
</dbReference>
<proteinExistence type="predicted"/>
<dbReference type="RefSeq" id="WP_332520550.1">
    <property type="nucleotide sequence ID" value="NZ_JANRHA010000014.1"/>
</dbReference>